<dbReference type="PANTHER" id="PTHR10412:SF11">
    <property type="entry name" value="MANNOSYL-OLIGOSACCHARIDE GLUCOSIDASE"/>
    <property type="match status" value="1"/>
</dbReference>
<proteinExistence type="inferred from homology"/>
<comment type="caution">
    <text evidence="16">The sequence shown here is derived from an EMBL/GenBank/DDBJ whole genome shotgun (WGS) entry which is preliminary data.</text>
</comment>
<evidence type="ECO:0000313" key="16">
    <source>
        <dbReference type="EMBL" id="KAJ3452504.1"/>
    </source>
</evidence>
<evidence type="ECO:0000259" key="15">
    <source>
        <dbReference type="Pfam" id="PF16923"/>
    </source>
</evidence>
<dbReference type="GO" id="GO:0005789">
    <property type="term" value="C:endoplasmic reticulum membrane"/>
    <property type="evidence" value="ECO:0007669"/>
    <property type="project" value="UniProtKB-SubCell"/>
</dbReference>
<dbReference type="GO" id="GO:0009311">
    <property type="term" value="P:oligosaccharide metabolic process"/>
    <property type="evidence" value="ECO:0007669"/>
    <property type="project" value="UniProtKB-UniRule"/>
</dbReference>
<keyword evidence="6" id="KW-0735">Signal-anchor</keyword>
<dbReference type="EC" id="3.2.1.106" evidence="11 12"/>
<evidence type="ECO:0000313" key="17">
    <source>
        <dbReference type="Proteomes" id="UP001146793"/>
    </source>
</evidence>
<dbReference type="GO" id="GO:0006487">
    <property type="term" value="P:protein N-linked glycosylation"/>
    <property type="evidence" value="ECO:0007669"/>
    <property type="project" value="UniProtKB-UniRule"/>
</dbReference>
<comment type="subcellular location">
    <subcellularLocation>
        <location evidence="1 12">Endoplasmic reticulum membrane</location>
        <topology evidence="1 12">Single-pass type II membrane protein</topology>
    </subcellularLocation>
</comment>
<evidence type="ECO:0000256" key="12">
    <source>
        <dbReference type="RuleBase" id="RU368089"/>
    </source>
</evidence>
<feature type="domain" description="Glycosyl hydrolase family 63 C-terminal" evidence="14">
    <location>
        <begin position="578"/>
        <end position="724"/>
    </location>
</feature>
<evidence type="ECO:0000256" key="13">
    <source>
        <dbReference type="SAM" id="MobiDB-lite"/>
    </source>
</evidence>
<evidence type="ECO:0000256" key="2">
    <source>
        <dbReference type="ARBA" id="ARBA00010833"/>
    </source>
</evidence>
<dbReference type="InterPro" id="IPR031335">
    <property type="entry name" value="Glyco_hydro_63_C"/>
</dbReference>
<keyword evidence="5 12" id="KW-0256">Endoplasmic reticulum</keyword>
<gene>
    <name evidence="16" type="ORF">M0812_04273</name>
</gene>
<keyword evidence="8" id="KW-0472">Membrane</keyword>
<dbReference type="Pfam" id="PF16923">
    <property type="entry name" value="Glyco_hydro_63N"/>
    <property type="match status" value="1"/>
</dbReference>
<comment type="similarity">
    <text evidence="2 12">Belongs to the glycosyl hydrolase 63 family.</text>
</comment>
<protein>
    <recommendedName>
        <fullName evidence="11 12">Mannosyl-oligosaccharide glucosidase</fullName>
        <ecNumber evidence="11 12">3.2.1.106</ecNumber>
    </recommendedName>
</protein>
<keyword evidence="10 12" id="KW-0326">Glycosidase</keyword>
<keyword evidence="7" id="KW-1133">Transmembrane helix</keyword>
<evidence type="ECO:0000256" key="6">
    <source>
        <dbReference type="ARBA" id="ARBA00022968"/>
    </source>
</evidence>
<feature type="region of interest" description="Disordered" evidence="13">
    <location>
        <begin position="1"/>
        <end position="42"/>
    </location>
</feature>
<evidence type="ECO:0000256" key="10">
    <source>
        <dbReference type="ARBA" id="ARBA00023295"/>
    </source>
</evidence>
<feature type="compositionally biased region" description="Low complexity" evidence="13">
    <location>
        <begin position="9"/>
        <end position="30"/>
    </location>
</feature>
<dbReference type="AlphaFoldDB" id="A0AAV8AE54"/>
<evidence type="ECO:0000256" key="7">
    <source>
        <dbReference type="ARBA" id="ARBA00022989"/>
    </source>
</evidence>
<name>A0AAV8AE54_9EUKA</name>
<dbReference type="InterPro" id="IPR012341">
    <property type="entry name" value="6hp_glycosidase-like_sf"/>
</dbReference>
<comment type="catalytic activity">
    <reaction evidence="12">
        <text>N(4)-(alpha-D-Glc-(1-&gt;2)-alpha-D-Glc-(1-&gt;3)-alpha-D-Glc-(1-&gt;3)-alpha-D-Man-(1-&gt;2)-alpha-D-Man-(1-&gt;2)-alpha-D-Man-(1-&gt;3)-[alpha-D-Man-(1-&gt;2)-alpha-D-Man-(1-&gt;3)-[alpha-D-Man-(1-&gt;2)-alpha-D-Man-(1-&gt;6)]-alpha-D-Man-(1-&gt;6)]-beta-D-Man-(1-&gt;4)-beta-D-GlcNAc-(1-&gt;4)-beta-D-GlcNAc)-L-asparaginyl-[protein] + H2O = N(4)-(alpha-D-Glc-(1-&gt;3)-alpha-D-Glc-(1-&gt;3)-alpha-D-Man-(1-&gt;2)-alpha-D-Man-(1-&gt;2)-alpha-D-Man-(1-&gt;3)-[alpha-D-Man-(1-&gt;2)-alpha-D-Man-(1-&gt;3)-[alpha-D-Man-(1-&gt;2)-alpha-D-Man-(1-&gt;6)]-alpha-D-Man-(1-&gt;6)]-beta-D-Man-(1-&gt;4)-beta-D-GlcNAc-(1-&gt;4)-beta-D-GlcNAc)-L-asparaginyl-[protein] + beta-D-glucose</text>
        <dbReference type="Rhea" id="RHEA:55988"/>
        <dbReference type="Rhea" id="RHEA-COMP:12806"/>
        <dbReference type="Rhea" id="RHEA-COMP:14355"/>
        <dbReference type="ChEBI" id="CHEBI:15377"/>
        <dbReference type="ChEBI" id="CHEBI:15903"/>
        <dbReference type="ChEBI" id="CHEBI:59082"/>
        <dbReference type="ChEBI" id="CHEBI:132537"/>
        <dbReference type="EC" id="3.2.1.106"/>
    </reaction>
</comment>
<dbReference type="Pfam" id="PF03200">
    <property type="entry name" value="Glyco_hydro_63"/>
    <property type="match status" value="2"/>
</dbReference>
<sequence>MSEADNSPPQNITENNLNLNTTNNQQTRTQLPRRRRSLPRSINRPRQLNLLDFIIPRAPVYFGLQTKAKTQLMTGFCFHEHLHSHGFFRKIRDVMKSSDKIDYYVPQADSLNYGSVTLVDTYYLNTNITMEYVKPSDRNDAVAIRIKGVSRTDKEYLVSVYSYASVSVNDESGLAEASAEKIQGYNADYKDFQLTSQYQSKLPVTTSYVSAHSDNPYRPSDLVSSHIGKHKHTYQLPNETITAQLPRQEKSNTNINFGMIQKVFETPFEWVLYLEPPSNPISKDFDFDTQFDVAHQNFVAKFISTFPHISAANREFAQQTLSSLLFGLSYFRGERMIQFPNKTIVTYHDAELYSFIPNKPSFPRPFFWDEAFHEMLVFRWDYKLFMKIFKSWFDLQVNDGEWTGWIAREQVIGKEAQSRCPEWAWAGQVGTMNPPIFFFTLHDFILEHPSSGLSFLKKVYPQLKKTYDFYYSKCHIKGQPYAFKWPGRTYEGEFGGTLDSGMDDYPRYPQDIDTEVDGDLQSWMALLSSTMRDFAYWSVHTEDYKTYAENYEQTLSYLRSNNWNENMQQYQDSLGNGKFSEHTGYIGVYPLCLKLEPHNTGNNPRIPQMLKLLNDTKKLLHPTAGWRSLSPDDSGFLLSGNYWRGAIWINLNYLCLKGLKYYEDHYPEIKELRSQVRQSIISNMMKEYYKPHGGIFEVYMPLSGKGYFNVPFTGWSSLILLIMEDI</sequence>
<dbReference type="InterPro" id="IPR031631">
    <property type="entry name" value="Glyco_hydro_63N"/>
</dbReference>
<evidence type="ECO:0000259" key="14">
    <source>
        <dbReference type="Pfam" id="PF03200"/>
    </source>
</evidence>
<dbReference type="EMBL" id="JANTQA010000008">
    <property type="protein sequence ID" value="KAJ3452504.1"/>
    <property type="molecule type" value="Genomic_DNA"/>
</dbReference>
<dbReference type="InterPro" id="IPR004888">
    <property type="entry name" value="Glycoside_hydrolase_63"/>
</dbReference>
<feature type="domain" description="Glycosyl hydrolase family 63 N-terminal" evidence="15">
    <location>
        <begin position="57"/>
        <end position="199"/>
    </location>
</feature>
<evidence type="ECO:0000256" key="5">
    <source>
        <dbReference type="ARBA" id="ARBA00022824"/>
    </source>
</evidence>
<reference evidence="16" key="1">
    <citation type="submission" date="2022-08" db="EMBL/GenBank/DDBJ databases">
        <title>Novel sulphate-reducing endosymbionts in the free-living metamonad Anaeramoeba.</title>
        <authorList>
            <person name="Jerlstrom-Hultqvist J."/>
            <person name="Cepicka I."/>
            <person name="Gallot-Lavallee L."/>
            <person name="Salas-Leiva D."/>
            <person name="Curtis B.A."/>
            <person name="Zahonova K."/>
            <person name="Pipaliya S."/>
            <person name="Dacks J."/>
            <person name="Roger A.J."/>
        </authorList>
    </citation>
    <scope>NUCLEOTIDE SEQUENCE</scope>
    <source>
        <strain evidence="16">Busselton2</strain>
    </source>
</reference>
<keyword evidence="9" id="KW-0325">Glycoprotein</keyword>
<evidence type="ECO:0000256" key="1">
    <source>
        <dbReference type="ARBA" id="ARBA00004648"/>
    </source>
</evidence>
<dbReference type="Proteomes" id="UP001146793">
    <property type="component" value="Unassembled WGS sequence"/>
</dbReference>
<organism evidence="16 17">
    <name type="scientific">Anaeramoeba flamelloides</name>
    <dbReference type="NCBI Taxonomy" id="1746091"/>
    <lineage>
        <taxon>Eukaryota</taxon>
        <taxon>Metamonada</taxon>
        <taxon>Anaeramoebidae</taxon>
        <taxon>Anaeramoeba</taxon>
    </lineage>
</organism>
<evidence type="ECO:0000256" key="9">
    <source>
        <dbReference type="ARBA" id="ARBA00023180"/>
    </source>
</evidence>
<dbReference type="SUPFAM" id="SSF48208">
    <property type="entry name" value="Six-hairpin glycosidases"/>
    <property type="match status" value="1"/>
</dbReference>
<dbReference type="InterPro" id="IPR008928">
    <property type="entry name" value="6-hairpin_glycosidase_sf"/>
</dbReference>
<dbReference type="GO" id="GO:0004573">
    <property type="term" value="F:Glc3Man9GlcNAc2 oligosaccharide glucosidase activity"/>
    <property type="evidence" value="ECO:0007669"/>
    <property type="project" value="UniProtKB-UniRule"/>
</dbReference>
<dbReference type="Gene3D" id="1.50.10.10">
    <property type="match status" value="1"/>
</dbReference>
<evidence type="ECO:0000256" key="3">
    <source>
        <dbReference type="ARBA" id="ARBA00022692"/>
    </source>
</evidence>
<comment type="function">
    <text evidence="12">Cleaves the distal alpha 1,2-linked glucose residue from the Glc(3)Man(9)GlcNAc(2) oligosaccharide precursor.</text>
</comment>
<accession>A0AAV8AE54</accession>
<evidence type="ECO:0000256" key="4">
    <source>
        <dbReference type="ARBA" id="ARBA00022801"/>
    </source>
</evidence>
<evidence type="ECO:0000256" key="11">
    <source>
        <dbReference type="ARBA" id="ARBA00038888"/>
    </source>
</evidence>
<keyword evidence="4 12" id="KW-0378">Hydrolase</keyword>
<dbReference type="PANTHER" id="PTHR10412">
    <property type="entry name" value="MANNOSYL-OLIGOSACCHARIDE GLUCOSIDASE"/>
    <property type="match status" value="1"/>
</dbReference>
<keyword evidence="3" id="KW-0812">Transmembrane</keyword>
<feature type="domain" description="Glycosyl hydrolase family 63 C-terminal" evidence="14">
    <location>
        <begin position="287"/>
        <end position="573"/>
    </location>
</feature>
<evidence type="ECO:0000256" key="8">
    <source>
        <dbReference type="ARBA" id="ARBA00023136"/>
    </source>
</evidence>